<reference evidence="3" key="2">
    <citation type="journal article" date="2021" name="PeerJ">
        <title>Extensive microbial diversity within the chicken gut microbiome revealed by metagenomics and culture.</title>
        <authorList>
            <person name="Gilroy R."/>
            <person name="Ravi A."/>
            <person name="Getino M."/>
            <person name="Pursley I."/>
            <person name="Horton D.L."/>
            <person name="Alikhan N.F."/>
            <person name="Baker D."/>
            <person name="Gharbi K."/>
            <person name="Hall N."/>
            <person name="Watson M."/>
            <person name="Adriaenssens E.M."/>
            <person name="Foster-Nyarko E."/>
            <person name="Jarju S."/>
            <person name="Secka A."/>
            <person name="Antonio M."/>
            <person name="Oren A."/>
            <person name="Chaudhuri R.R."/>
            <person name="La Ragione R."/>
            <person name="Hildebrand F."/>
            <person name="Pallen M.J."/>
        </authorList>
    </citation>
    <scope>NUCLEOTIDE SEQUENCE</scope>
    <source>
        <strain evidence="3">ChiSjej5B23-6657</strain>
    </source>
</reference>
<organism evidence="3 4">
    <name type="scientific">Candidatus Pullilachnospira gallistercoris</name>
    <dbReference type="NCBI Taxonomy" id="2840911"/>
    <lineage>
        <taxon>Bacteria</taxon>
        <taxon>Bacillati</taxon>
        <taxon>Bacillota</taxon>
        <taxon>Clostridia</taxon>
        <taxon>Lachnospirales</taxon>
        <taxon>Lachnospiraceae</taxon>
        <taxon>Lachnospiraceae incertae sedis</taxon>
        <taxon>Candidatus Pullilachnospira</taxon>
    </lineage>
</organism>
<reference evidence="3" key="1">
    <citation type="submission" date="2020-10" db="EMBL/GenBank/DDBJ databases">
        <authorList>
            <person name="Gilroy R."/>
        </authorList>
    </citation>
    <scope>NUCLEOTIDE SEQUENCE</scope>
    <source>
        <strain evidence="3">ChiSjej5B23-6657</strain>
    </source>
</reference>
<name>A0A9D1E7Y6_9FIRM</name>
<dbReference type="GO" id="GO:0004222">
    <property type="term" value="F:metalloendopeptidase activity"/>
    <property type="evidence" value="ECO:0007669"/>
    <property type="project" value="TreeGrafter"/>
</dbReference>
<proteinExistence type="predicted"/>
<dbReference type="InterPro" id="IPR055130">
    <property type="entry name" value="PreP_C"/>
</dbReference>
<dbReference type="SUPFAM" id="SSF63411">
    <property type="entry name" value="LuxS/MPP-like metallohydrolase"/>
    <property type="match status" value="4"/>
</dbReference>
<dbReference type="AlphaFoldDB" id="A0A9D1E7Y6"/>
<dbReference type="GO" id="GO:0016485">
    <property type="term" value="P:protein processing"/>
    <property type="evidence" value="ECO:0007669"/>
    <property type="project" value="TreeGrafter"/>
</dbReference>
<dbReference type="Proteomes" id="UP000823912">
    <property type="component" value="Unassembled WGS sequence"/>
</dbReference>
<dbReference type="Pfam" id="PF08367">
    <property type="entry name" value="M16C_assoc"/>
    <property type="match status" value="1"/>
</dbReference>
<dbReference type="InterPro" id="IPR011765">
    <property type="entry name" value="Pept_M16_N"/>
</dbReference>
<evidence type="ECO:0000259" key="2">
    <source>
        <dbReference type="SMART" id="SM01264"/>
    </source>
</evidence>
<dbReference type="Pfam" id="PF00675">
    <property type="entry name" value="Peptidase_M16"/>
    <property type="match status" value="1"/>
</dbReference>
<dbReference type="InterPro" id="IPR007863">
    <property type="entry name" value="Peptidase_M16_C"/>
</dbReference>
<dbReference type="GO" id="GO:0046872">
    <property type="term" value="F:metal ion binding"/>
    <property type="evidence" value="ECO:0007669"/>
    <property type="project" value="InterPro"/>
</dbReference>
<gene>
    <name evidence="3" type="ORF">IAA55_01955</name>
</gene>
<evidence type="ECO:0000313" key="4">
    <source>
        <dbReference type="Proteomes" id="UP000823912"/>
    </source>
</evidence>
<dbReference type="FunFam" id="3.30.830.10:FF:000034">
    <property type="entry name" value="presequence protease 1, chloroplastic/mitochondrial"/>
    <property type="match status" value="1"/>
</dbReference>
<feature type="coiled-coil region" evidence="1">
    <location>
        <begin position="466"/>
        <end position="504"/>
    </location>
</feature>
<dbReference type="PANTHER" id="PTHR43016">
    <property type="entry name" value="PRESEQUENCE PROTEASE"/>
    <property type="match status" value="1"/>
</dbReference>
<accession>A0A9D1E7Y6</accession>
<dbReference type="EMBL" id="DVHM01000033">
    <property type="protein sequence ID" value="HIR70027.1"/>
    <property type="molecule type" value="Genomic_DNA"/>
</dbReference>
<evidence type="ECO:0000256" key="1">
    <source>
        <dbReference type="SAM" id="Coils"/>
    </source>
</evidence>
<dbReference type="SMART" id="SM01264">
    <property type="entry name" value="M16C_associated"/>
    <property type="match status" value="1"/>
</dbReference>
<dbReference type="PANTHER" id="PTHR43016:SF13">
    <property type="entry name" value="PRESEQUENCE PROTEASE, MITOCHONDRIAL"/>
    <property type="match status" value="1"/>
</dbReference>
<dbReference type="Pfam" id="PF05193">
    <property type="entry name" value="Peptidase_M16_C"/>
    <property type="match status" value="1"/>
</dbReference>
<dbReference type="InterPro" id="IPR013578">
    <property type="entry name" value="Peptidase_M16C_assoc"/>
</dbReference>
<sequence length="966" mass="109905">MHKAYELIKEEELGSLQAKGYVLRHKKSGAHVALIKNDDDNKVFYIGFRTPPKDSTGVPHIIEHSVLCGSDKYPLKDPFVELVKGSLNTFLNAMTYPDKTVYPVASCNDKDFANLMDVYMDAVFHPDIYRHPEIFQQEGWHYELPSPEDELTLNGVVYNEMKGAFSSPESVLDRTVLNSLFPDTPYAYESGGDPKDIPKLTYEEFLDFHRTYYHPSNAYIYLYGDMDMEERLDYLDREYLGAYDSMEVDSEIALQPPFEKPIRLEKEYPLSMEEDDANQTYLSCSFVVGTTLDQELYQAFEVLDYALLNSPGAPLRKALLDKGVGKDILGSYDNGTQQPFFSIVAKGANPEDEKVFVETIRQVLEEQVKNGIDRHALKAGVNAAQFRFREGDYGSYPKGLILGLQCMDSWLYDAGQPFLHLHGIEVLDRLREKISTGYFEELVEKYLLHNTHSALIVVTPKKGLTSQEEEQLKAQLQKKKDSLSEEELQQMARQTKHLKEYQQEPTPKEALEKLPMLKREDLNPKIRPLDLQKATLGTIPLLRHKVFTNGIHYLNLAFQVSGVSGEDLGYLSLLCKMLGMVNTRHYNYADLANEINVVTGGINFGLNLYPKAGHDYAFTCEVRAKFLYEESAAAMKLIEEMILTSDFSDEKRLWELVQLNKSRLEMQMNSAGHLIASLRAMANFSKTSKISDEIGGVGFYQFLKDLEEHFDEKKGILQKKCEELMEQIFTSAHLVISSAGTPEAMVKVERDLLTLMANLPHTYHLEQEPQVSCRHAREAFKDASQIQYVCRAGNFADAGYSYTGTMRILRVILGYDYFWINVRVKGGAYGCMNQFARNGNMYFVSYRDPNLADTIDVFDKTPKYIRSFEADERDMTKYIIGTISEMDTPLTPSQRGLRALGAYFMGITDEDLQRERTQVITATAEDIRALAEPVEAALKQGVLCVVGNEDAIEKERDRFDKVTGLF</sequence>
<feature type="domain" description="Peptidase M16C associated" evidence="2">
    <location>
        <begin position="458"/>
        <end position="706"/>
    </location>
</feature>
<dbReference type="Pfam" id="PF22516">
    <property type="entry name" value="PreP_C"/>
    <property type="match status" value="1"/>
</dbReference>
<dbReference type="InterPro" id="IPR011249">
    <property type="entry name" value="Metalloenz_LuxS/M16"/>
</dbReference>
<keyword evidence="1" id="KW-0175">Coiled coil</keyword>
<protein>
    <submittedName>
        <fullName evidence="3">Insulinase family protein</fullName>
    </submittedName>
</protein>
<comment type="caution">
    <text evidence="3">The sequence shown here is derived from an EMBL/GenBank/DDBJ whole genome shotgun (WGS) entry which is preliminary data.</text>
</comment>
<dbReference type="Gene3D" id="3.30.830.10">
    <property type="entry name" value="Metalloenzyme, LuxS/M16 peptidase-like"/>
    <property type="match status" value="4"/>
</dbReference>
<evidence type="ECO:0000313" key="3">
    <source>
        <dbReference type="EMBL" id="HIR70027.1"/>
    </source>
</evidence>